<keyword evidence="1" id="KW-0472">Membrane</keyword>
<dbReference type="RefSeq" id="WP_130523826.1">
    <property type="nucleotide sequence ID" value="NZ_SHLZ01000002.1"/>
</dbReference>
<dbReference type="EMBL" id="SHMF01000003">
    <property type="protein sequence ID" value="TAA34389.1"/>
    <property type="molecule type" value="Genomic_DNA"/>
</dbReference>
<evidence type="ECO:0000256" key="1">
    <source>
        <dbReference type="SAM" id="Phobius"/>
    </source>
</evidence>
<accession>A0A4Q8LT47</accession>
<organism evidence="2 3">
    <name type="scientific">Pseudoxanthomonas winnipegensis</name>
    <dbReference type="NCBI Taxonomy" id="2480810"/>
    <lineage>
        <taxon>Bacteria</taxon>
        <taxon>Pseudomonadati</taxon>
        <taxon>Pseudomonadota</taxon>
        <taxon>Gammaproteobacteria</taxon>
        <taxon>Lysobacterales</taxon>
        <taxon>Lysobacteraceae</taxon>
        <taxon>Pseudoxanthomonas</taxon>
    </lineage>
</organism>
<keyword evidence="1" id="KW-0812">Transmembrane</keyword>
<protein>
    <submittedName>
        <fullName evidence="2">Uncharacterized protein</fullName>
    </submittedName>
</protein>
<name>A0A4Q8LT47_9GAMM</name>
<reference evidence="2 3" key="1">
    <citation type="submission" date="2019-02" db="EMBL/GenBank/DDBJ databases">
        <title>WGS of Pseudoxanthomonas species novum from clinical isolates.</title>
        <authorList>
            <person name="Bernier A.-M."/>
            <person name="Bernard K."/>
            <person name="Vachon A."/>
        </authorList>
    </citation>
    <scope>NUCLEOTIDE SEQUENCE [LARGE SCALE GENOMIC DNA]</scope>
    <source>
        <strain evidence="2 3">NML140781</strain>
    </source>
</reference>
<gene>
    <name evidence="2" type="ORF">EA656_11630</name>
</gene>
<evidence type="ECO:0000313" key="3">
    <source>
        <dbReference type="Proteomes" id="UP000292087"/>
    </source>
</evidence>
<feature type="transmembrane region" description="Helical" evidence="1">
    <location>
        <begin position="124"/>
        <end position="152"/>
    </location>
</feature>
<feature type="transmembrane region" description="Helical" evidence="1">
    <location>
        <begin position="46"/>
        <end position="69"/>
    </location>
</feature>
<proteinExistence type="predicted"/>
<comment type="caution">
    <text evidence="2">The sequence shown here is derived from an EMBL/GenBank/DDBJ whole genome shotgun (WGS) entry which is preliminary data.</text>
</comment>
<dbReference type="Proteomes" id="UP000292087">
    <property type="component" value="Unassembled WGS sequence"/>
</dbReference>
<dbReference type="AlphaFoldDB" id="A0A4Q8LT47"/>
<feature type="transmembrane region" description="Helical" evidence="1">
    <location>
        <begin position="17"/>
        <end position="34"/>
    </location>
</feature>
<keyword evidence="1" id="KW-1133">Transmembrane helix</keyword>
<evidence type="ECO:0000313" key="2">
    <source>
        <dbReference type="EMBL" id="TAA34389.1"/>
    </source>
</evidence>
<feature type="transmembrane region" description="Helical" evidence="1">
    <location>
        <begin position="81"/>
        <end position="100"/>
    </location>
</feature>
<sequence length="173" mass="17979">MRKDVAATSLHRRWRRVLGIGAIAGSGAGLAVLAQQVASGQVTQPIAWLLLGLFAAAYGLGIVAGLALIEGWSIAPALGVAFWLPQALQVYSPLLSYQFWAPFNFSVWFDGSNVTVGFVCRLGAMFHLVLGGGGVWGAGLNLSAVAIVILLYTTARKDVARSPAPDGAPSTGS</sequence>